<protein>
    <submittedName>
        <fullName evidence="1">Uncharacterized protein</fullName>
    </submittedName>
</protein>
<dbReference type="AlphaFoldDB" id="C5AX38"/>
<dbReference type="Proteomes" id="UP000009081">
    <property type="component" value="Chromosome"/>
</dbReference>
<evidence type="ECO:0000313" key="2">
    <source>
        <dbReference type="Proteomes" id="UP000009081"/>
    </source>
</evidence>
<dbReference type="KEGG" id="mea:Mex_1p0982"/>
<reference evidence="1 2" key="1">
    <citation type="journal article" date="2009" name="PLoS ONE">
        <title>Methylobacterium genome sequences: a reference blueprint to investigate microbial metabolism of C1 compounds from natural and industrial sources.</title>
        <authorList>
            <person name="Vuilleumier S."/>
            <person name="Chistoserdova L."/>
            <person name="Lee M.-C."/>
            <person name="Bringel F."/>
            <person name="Lajus A."/>
            <person name="Zhou Y."/>
            <person name="Gourion B."/>
            <person name="Barbe V."/>
            <person name="Chang J."/>
            <person name="Cruveiller S."/>
            <person name="Dossat C."/>
            <person name="Gillett W."/>
            <person name="Gruffaz C."/>
            <person name="Haugen E."/>
            <person name="Hourcade E."/>
            <person name="Levy R."/>
            <person name="Mangenot S."/>
            <person name="Muller E."/>
            <person name="Nadalig T."/>
            <person name="Pagni M."/>
            <person name="Penny C."/>
            <person name="Peyraud R."/>
            <person name="Robinson D.G."/>
            <person name="Roche D."/>
            <person name="Rouy Z."/>
            <person name="Saenampechek C."/>
            <person name="Salvignol G."/>
            <person name="Vallenet D."/>
            <person name="Wu Z."/>
            <person name="Marx C.J."/>
            <person name="Vorholt J.A."/>
            <person name="Olson M.V."/>
            <person name="Kaul R."/>
            <person name="Weissenbach J."/>
            <person name="Medigue C."/>
            <person name="Lidstrom M.E."/>
        </authorList>
    </citation>
    <scope>NUCLEOTIDE SEQUENCE [LARGE SCALE GENOMIC DNA]</scope>
    <source>
        <strain evidence="2">ATCC 14718 / DSM 1338 / JCM 2805 / NCIMB 9133 / AM1</strain>
    </source>
</reference>
<proteinExistence type="predicted"/>
<sequence length="66" mass="7020">MRGRPLSTAAARCALNDEANRMIAIVSRARLQAAARSAAATGLLAEPLCSTGHRLCDVVTFHWPVC</sequence>
<name>C5AX38_METEA</name>
<dbReference type="EMBL" id="CP001510">
    <property type="protein sequence ID" value="ACS38877.1"/>
    <property type="molecule type" value="Genomic_DNA"/>
</dbReference>
<organism evidence="1 2">
    <name type="scientific">Methylorubrum extorquens (strain ATCC 14718 / DSM 1338 / JCM 2805 / NCIMB 9133 / AM1)</name>
    <name type="common">Methylobacterium extorquens</name>
    <dbReference type="NCBI Taxonomy" id="272630"/>
    <lineage>
        <taxon>Bacteria</taxon>
        <taxon>Pseudomonadati</taxon>
        <taxon>Pseudomonadota</taxon>
        <taxon>Alphaproteobacteria</taxon>
        <taxon>Hyphomicrobiales</taxon>
        <taxon>Methylobacteriaceae</taxon>
        <taxon>Methylorubrum</taxon>
    </lineage>
</organism>
<accession>C5AX38</accession>
<dbReference type="HOGENOM" id="CLU_2826150_0_0_5"/>
<keyword evidence="2" id="KW-1185">Reference proteome</keyword>
<evidence type="ECO:0000313" key="1">
    <source>
        <dbReference type="EMBL" id="ACS38877.1"/>
    </source>
</evidence>
<gene>
    <name evidence="1" type="ordered locus">MexAM1_META1p0982</name>
</gene>